<reference evidence="3" key="1">
    <citation type="submission" date="2023-02" db="EMBL/GenBank/DDBJ databases">
        <title>Elizabethkingia anophelis draft genomes.</title>
        <authorList>
            <person name="Nicholson A.C."/>
            <person name="Whitney A.M."/>
            <person name="Humrighouse B.W."/>
            <person name="Villarma A."/>
            <person name="Bell M."/>
            <person name="Mcquiston J."/>
        </authorList>
    </citation>
    <scope>NUCLEOTIDE SEQUENCE</scope>
    <source>
        <strain evidence="3">B4955</strain>
    </source>
</reference>
<evidence type="ECO:0000313" key="4">
    <source>
        <dbReference type="Proteomes" id="UP001189000"/>
    </source>
</evidence>
<dbReference type="Pfam" id="PF01507">
    <property type="entry name" value="PAPS_reduct"/>
    <property type="match status" value="1"/>
</dbReference>
<dbReference type="GO" id="GO:0003824">
    <property type="term" value="F:catalytic activity"/>
    <property type="evidence" value="ECO:0007669"/>
    <property type="project" value="InterPro"/>
</dbReference>
<feature type="transmembrane region" description="Helical" evidence="1">
    <location>
        <begin position="7"/>
        <end position="28"/>
    </location>
</feature>
<protein>
    <recommendedName>
        <fullName evidence="2">Phosphoadenosine phosphosulphate reductase domain-containing protein</fullName>
    </recommendedName>
</protein>
<proteinExistence type="predicted"/>
<dbReference type="InterPro" id="IPR014729">
    <property type="entry name" value="Rossmann-like_a/b/a_fold"/>
</dbReference>
<keyword evidence="1" id="KW-0812">Transmembrane</keyword>
<comment type="caution">
    <text evidence="3">The sequence shown here is derived from an EMBL/GenBank/DDBJ whole genome shotgun (WGS) entry which is preliminary data.</text>
</comment>
<name>A0AAE4NVW5_9FLAO</name>
<organism evidence="3 4">
    <name type="scientific">Elizabethkingia anophelis</name>
    <dbReference type="NCBI Taxonomy" id="1117645"/>
    <lineage>
        <taxon>Bacteria</taxon>
        <taxon>Pseudomonadati</taxon>
        <taxon>Bacteroidota</taxon>
        <taxon>Flavobacteriia</taxon>
        <taxon>Flavobacteriales</taxon>
        <taxon>Weeksellaceae</taxon>
        <taxon>Elizabethkingia</taxon>
    </lineage>
</organism>
<dbReference type="SUPFAM" id="SSF52402">
    <property type="entry name" value="Adenine nucleotide alpha hydrolases-like"/>
    <property type="match status" value="1"/>
</dbReference>
<gene>
    <name evidence="3" type="ORF">CMU51_00100</name>
</gene>
<sequence>MKIKDDIICWFSGGVTSAVAIYLAIQLFGLERCRIIFIDTKNEDEDTYRFLADCEKWYGKKIEWLSNDEYQNIEEVWYKYNGLNFANGAICSSELKRAVRLYFEKNNYFVMQDFGFDIKEPKRAENMTSNYPKSKCIYPLLMFGWSKKRCIEELNNYDIKIPRAYDWGFNNNNCLKTGCVQGGIGYWQLYGKKFPERFDKMAEREHELTNRKGEPVTMLRVTVRKNKYPLFLKPHPDYPDLPKFSYQKGRPPKPLTDCNGHCSVNDGIKNETIEELNFNQEEIQYH</sequence>
<evidence type="ECO:0000313" key="3">
    <source>
        <dbReference type="EMBL" id="MDV3662461.1"/>
    </source>
</evidence>
<dbReference type="Gene3D" id="3.40.50.620">
    <property type="entry name" value="HUPs"/>
    <property type="match status" value="1"/>
</dbReference>
<feature type="domain" description="Phosphoadenosine phosphosulphate reductase" evidence="2">
    <location>
        <begin position="8"/>
        <end position="82"/>
    </location>
</feature>
<evidence type="ECO:0000259" key="2">
    <source>
        <dbReference type="Pfam" id="PF01507"/>
    </source>
</evidence>
<dbReference type="InterPro" id="IPR002500">
    <property type="entry name" value="PAPS_reduct_dom"/>
</dbReference>
<evidence type="ECO:0000256" key="1">
    <source>
        <dbReference type="SAM" id="Phobius"/>
    </source>
</evidence>
<dbReference type="AlphaFoldDB" id="A0AAE4NVW5"/>
<keyword evidence="1" id="KW-1133">Transmembrane helix</keyword>
<dbReference type="EMBL" id="NWGY01000001">
    <property type="protein sequence ID" value="MDV3662461.1"/>
    <property type="molecule type" value="Genomic_DNA"/>
</dbReference>
<accession>A0AAE4NVW5</accession>
<keyword evidence="1" id="KW-0472">Membrane</keyword>
<dbReference type="Proteomes" id="UP001189000">
    <property type="component" value="Unassembled WGS sequence"/>
</dbReference>